<dbReference type="BioCyc" id="SESP1179773:BN6_RS28815-MONOMER"/>
<dbReference type="SUPFAM" id="SSF103359">
    <property type="entry name" value="Suppressor of Fused, N-terminal domain"/>
    <property type="match status" value="1"/>
</dbReference>
<dbReference type="Proteomes" id="UP000006281">
    <property type="component" value="Chromosome"/>
</dbReference>
<gene>
    <name evidence="2" type="ordered locus">BN6_59880</name>
</gene>
<evidence type="ECO:0000259" key="1">
    <source>
        <dbReference type="Pfam" id="PF05076"/>
    </source>
</evidence>
<dbReference type="InterPro" id="IPR007768">
    <property type="entry name" value="Suppressor_of_fused"/>
</dbReference>
<dbReference type="InterPro" id="IPR020941">
    <property type="entry name" value="SUFU-like_domain"/>
</dbReference>
<feature type="domain" description="Suppressor of fused-like" evidence="1">
    <location>
        <begin position="45"/>
        <end position="190"/>
    </location>
</feature>
<evidence type="ECO:0000313" key="2">
    <source>
        <dbReference type="EMBL" id="CCH33244.1"/>
    </source>
</evidence>
<proteinExistence type="predicted"/>
<name>K0K8T0_SACES</name>
<dbReference type="PATRIC" id="fig|1179773.3.peg.6030"/>
<dbReference type="GO" id="GO:0005737">
    <property type="term" value="C:cytoplasm"/>
    <property type="evidence" value="ECO:0007669"/>
    <property type="project" value="TreeGrafter"/>
</dbReference>
<keyword evidence="3" id="KW-1185">Reference proteome</keyword>
<accession>K0K8T0</accession>
<dbReference type="PANTHER" id="PTHR10928:SF2">
    <property type="entry name" value="SUPPRESSOR OF FUSED HOMOLOG"/>
    <property type="match status" value="1"/>
</dbReference>
<organism evidence="2 3">
    <name type="scientific">Saccharothrix espanaensis (strain ATCC 51144 / DSM 44229 / JCM 9112 / NBRC 15066 / NRRL 15764)</name>
    <dbReference type="NCBI Taxonomy" id="1179773"/>
    <lineage>
        <taxon>Bacteria</taxon>
        <taxon>Bacillati</taxon>
        <taxon>Actinomycetota</taxon>
        <taxon>Actinomycetes</taxon>
        <taxon>Pseudonocardiales</taxon>
        <taxon>Pseudonocardiaceae</taxon>
        <taxon>Saccharothrix</taxon>
    </lineage>
</organism>
<dbReference type="STRING" id="1179773.BN6_59880"/>
<dbReference type="EMBL" id="HE804045">
    <property type="protein sequence ID" value="CCH33244.1"/>
    <property type="molecule type" value="Genomic_DNA"/>
</dbReference>
<dbReference type="OrthoDB" id="9023549at2"/>
<dbReference type="HOGENOM" id="CLU_101399_0_0_11"/>
<dbReference type="eggNOG" id="ENOG502Z7T1">
    <property type="taxonomic scope" value="Bacteria"/>
</dbReference>
<dbReference type="KEGG" id="sesp:BN6_59880"/>
<dbReference type="Pfam" id="PF05076">
    <property type="entry name" value="SUFU"/>
    <property type="match status" value="1"/>
</dbReference>
<evidence type="ECO:0000313" key="3">
    <source>
        <dbReference type="Proteomes" id="UP000006281"/>
    </source>
</evidence>
<dbReference type="PANTHER" id="PTHR10928">
    <property type="entry name" value="SUPPRESSOR OF FUSED"/>
    <property type="match status" value="1"/>
</dbReference>
<protein>
    <recommendedName>
        <fullName evidence="1">Suppressor of fused-like domain-containing protein</fullName>
    </recommendedName>
</protein>
<dbReference type="InterPro" id="IPR037181">
    <property type="entry name" value="SUFU_N"/>
</dbReference>
<reference evidence="2 3" key="1">
    <citation type="journal article" date="2012" name="BMC Genomics">
        <title>Complete genome sequence of Saccharothrix espanaensis DSM 44229T and comparison to the other completely sequenced Pseudonocardiaceae.</title>
        <authorList>
            <person name="Strobel T."/>
            <person name="Al-Dilaimi A."/>
            <person name="Blom J."/>
            <person name="Gessner A."/>
            <person name="Kalinowski J."/>
            <person name="Luzhetska M."/>
            <person name="Puhler A."/>
            <person name="Szczepanowski R."/>
            <person name="Bechthold A."/>
            <person name="Ruckert C."/>
        </authorList>
    </citation>
    <scope>NUCLEOTIDE SEQUENCE [LARGE SCALE GENOMIC DNA]</scope>
    <source>
        <strain evidence="3">ATCC 51144 / DSM 44229 / JCM 9112 / NBRC 15066 / NRRL 15764</strain>
    </source>
</reference>
<dbReference type="RefSeq" id="WP_015103355.1">
    <property type="nucleotide sequence ID" value="NC_019673.1"/>
</dbReference>
<dbReference type="AlphaFoldDB" id="K0K8T0"/>
<sequence length="194" mass="20868">MNDIPPGWAALDAALAARYPGIEPRHVAFLPPPAFDQVPGLQGCSAFPAAGHWHYVTHGLSELAEAGPEDDPEWSGWGFELTFRLARGTEETAPGWPFDLLQWLARYVSGERKLLAAGDHVDLRAPLAEGTALTGFALVVDPELGRIDTVNGKVEFLQLVGVTPAELALIVRTGVDAVLTDRAPLLVTDLSWRG</sequence>